<dbReference type="VEuPathDB" id="AmoebaDB:EHI5A_029870"/>
<evidence type="ECO:0000256" key="1">
    <source>
        <dbReference type="SAM" id="Phobius"/>
    </source>
</evidence>
<evidence type="ECO:0000259" key="3">
    <source>
        <dbReference type="PROSITE" id="PS50011"/>
    </source>
</evidence>
<feature type="transmembrane region" description="Helical" evidence="1">
    <location>
        <begin position="534"/>
        <end position="561"/>
    </location>
</feature>
<dbReference type="PROSITE" id="PS50011">
    <property type="entry name" value="PROTEIN_KINASE_DOM"/>
    <property type="match status" value="1"/>
</dbReference>
<dbReference type="InterPro" id="IPR053215">
    <property type="entry name" value="TKL_Ser/Thr_kinase"/>
</dbReference>
<evidence type="ECO:0000256" key="2">
    <source>
        <dbReference type="SAM" id="SignalP"/>
    </source>
</evidence>
<feature type="chain" id="PRO_5023866559" evidence="2">
    <location>
        <begin position="17"/>
        <end position="1061"/>
    </location>
</feature>
<dbReference type="VEuPathDB" id="AmoebaDB:EHI_021310"/>
<reference evidence="4 5" key="1">
    <citation type="submission" date="2016-05" db="EMBL/GenBank/DDBJ databases">
        <title>First whole genome sequencing of Entamoeba histolytica HM1:IMSS-clone-6.</title>
        <authorList>
            <person name="Mukherjee Avik.K."/>
            <person name="Izumyama S."/>
            <person name="Nakada-Tsukui K."/>
            <person name="Nozaki T."/>
        </authorList>
    </citation>
    <scope>NUCLEOTIDE SEQUENCE [LARGE SCALE GENOMIC DNA]</scope>
    <source>
        <strain evidence="4 5">HM1:IMSS clone 6</strain>
    </source>
</reference>
<dbReference type="PANTHER" id="PTHR45756:SF1">
    <property type="entry name" value="PROTEIN KINASE DOMAIN CONTAINING PROTEIN"/>
    <property type="match status" value="1"/>
</dbReference>
<dbReference type="PANTHER" id="PTHR45756">
    <property type="entry name" value="PALMITOYLTRANSFERASE"/>
    <property type="match status" value="1"/>
</dbReference>
<dbReference type="Proteomes" id="UP000078387">
    <property type="component" value="Unassembled WGS sequence"/>
</dbReference>
<keyword evidence="2" id="KW-0732">Signal</keyword>
<keyword evidence="4" id="KW-0675">Receptor</keyword>
<dbReference type="Pfam" id="PF07714">
    <property type="entry name" value="PK_Tyr_Ser-Thr"/>
    <property type="match status" value="1"/>
</dbReference>
<comment type="caution">
    <text evidence="4">The sequence shown here is derived from an EMBL/GenBank/DDBJ whole genome shotgun (WGS) entry which is preliminary data.</text>
</comment>
<evidence type="ECO:0000313" key="5">
    <source>
        <dbReference type="Proteomes" id="UP000078387"/>
    </source>
</evidence>
<dbReference type="EMBL" id="BDEQ01000001">
    <property type="protein sequence ID" value="GAT94515.1"/>
    <property type="molecule type" value="Genomic_DNA"/>
</dbReference>
<keyword evidence="1" id="KW-0472">Membrane</keyword>
<dbReference type="InterPro" id="IPR011009">
    <property type="entry name" value="Kinase-like_dom_sf"/>
</dbReference>
<sequence>MNPLIILLLFIKNGVTFNCSGSGCINCIGDELCEKCKDGYEQTTSCFNCMIVNPFQAFSESNPLYMMFNSECLQVNTENVKRYWDPRGAEELIKNKEVQFKITNTMIPAFGICENKDTNNRYKYGKYFHYTIPKSTTTQNYLNVLVKSDTPSVNFRIEITTDEFDPNKLTDSPKCFALYVLGTSKTTGFISLRVPQEGGHYYLFVGMKRGVDCTLTVSIVDNEIISPYYQVQEIDINNYEGEIMSHTVDFSSIGTYDYSVCSSIPMALKMIRLHLKGKVKQGMRLSLESTNGDGQIFEHSRCESKFGPCNCIEGFRTRRDIWSLNGQHGNIFSVDEHEELRWFSLFTTDVFMKTTLVMKYICPNGCNQNIGGGQCSTILSQCICTDERYGGDDCHLLCYSKEKWTISDTNGKCKYGVENCDTYCECQNNTIADQFYCVTQECWNYKRNESYNENITFCERGSSHCLPTCECEKGYSLIEGYCVSDLCGNGIYDNGEECDEKGYCTKFCTCEEGYEQDINDLTHCVHKAISMTELISIIVGGIILLLAIIIILCSILILVFARNSYTRLSDIPFKEKQPYYYINKTLLKEQKDGNNSSFHFDHIIITFGLKNKNIKLEDTRYETFILNNTSNEFMLFIVHIPDTNKFTFYSYPQTKIILPKAKQKIILFFTAHCTTTIENYNLIVSCYQFNNKEILSHFEEFIKNKHSLDEKEFKLYSEMVNQMKSSYCNLIIKGEIETSLIIDQDELLINQGIIEGSKRRHLGLYHNILVCIKQINLDSYQLEQRQKLKALFQRSTSLLKNIRSPYVVSTIGYIMSEESISIINALYPLRSLDLCMYYEKSNIVLPYKLKLKIMRDVECGLHYLHESKLLHNNLKPSNIILNSLFDTTNTVALITDYRVTKELSEEMENFGYFIGNPKYDAPELYNNVFVPESDVFSFSIVFWELFYGIHAFSDLKTTYDIKSSIIAGKRPELKLPMPQELQNLLEQCWNNDYHERPLFNIINPQLTKLIDSSEQHQDLDINVTTQKIKDVFEEDIQIFEKHGKKKTMISFSEYQKIEEKS</sequence>
<keyword evidence="4" id="KW-0808">Transferase</keyword>
<dbReference type="VEuPathDB" id="AmoebaDB:EHI7A_014120"/>
<feature type="signal peptide" evidence="2">
    <location>
        <begin position="1"/>
        <end position="16"/>
    </location>
</feature>
<dbReference type="InterPro" id="IPR000719">
    <property type="entry name" value="Prot_kinase_dom"/>
</dbReference>
<protein>
    <submittedName>
        <fullName evidence="4">Receptor protein kinase putative</fullName>
    </submittedName>
</protein>
<dbReference type="VEuPathDB" id="AmoebaDB:KM1_033920"/>
<feature type="domain" description="Protein kinase" evidence="3">
    <location>
        <begin position="747"/>
        <end position="1006"/>
    </location>
</feature>
<dbReference type="Gene3D" id="1.10.510.10">
    <property type="entry name" value="Transferase(Phosphotransferase) domain 1"/>
    <property type="match status" value="1"/>
</dbReference>
<dbReference type="VEuPathDB" id="AmoebaDB:EHI8A_023350"/>
<dbReference type="AlphaFoldDB" id="A0A5K1V7T9"/>
<keyword evidence="4" id="KW-0418">Kinase</keyword>
<dbReference type="SUPFAM" id="SSF56112">
    <property type="entry name" value="Protein kinase-like (PK-like)"/>
    <property type="match status" value="1"/>
</dbReference>
<proteinExistence type="predicted"/>
<dbReference type="OMA" id="FEENIHI"/>
<dbReference type="GO" id="GO:0005524">
    <property type="term" value="F:ATP binding"/>
    <property type="evidence" value="ECO:0007669"/>
    <property type="project" value="InterPro"/>
</dbReference>
<keyword evidence="1" id="KW-1133">Transmembrane helix</keyword>
<dbReference type="InterPro" id="IPR001245">
    <property type="entry name" value="Ser-Thr/Tyr_kinase_cat_dom"/>
</dbReference>
<evidence type="ECO:0000313" key="4">
    <source>
        <dbReference type="EMBL" id="GAT94515.1"/>
    </source>
</evidence>
<dbReference type="GO" id="GO:0004672">
    <property type="term" value="F:protein kinase activity"/>
    <property type="evidence" value="ECO:0007669"/>
    <property type="project" value="InterPro"/>
</dbReference>
<name>A0A5K1V7T9_ENTHI</name>
<gene>
    <name evidence="4" type="ORF">CL6EHI_021310</name>
</gene>
<keyword evidence="1" id="KW-0812">Transmembrane</keyword>
<organism evidence="4 5">
    <name type="scientific">Entamoeba histolytica</name>
    <dbReference type="NCBI Taxonomy" id="5759"/>
    <lineage>
        <taxon>Eukaryota</taxon>
        <taxon>Amoebozoa</taxon>
        <taxon>Evosea</taxon>
        <taxon>Archamoebae</taxon>
        <taxon>Mastigamoebida</taxon>
        <taxon>Entamoebidae</taxon>
        <taxon>Entamoeba</taxon>
    </lineage>
</organism>
<accession>A0A5K1V7T9</accession>